<dbReference type="InterPro" id="IPR002403">
    <property type="entry name" value="Cyt_P450_E_grp-IV"/>
</dbReference>
<dbReference type="AlphaFoldDB" id="A0A6J6P624"/>
<keyword evidence="4" id="KW-0479">Metal-binding</keyword>
<dbReference type="GO" id="GO:0016125">
    <property type="term" value="P:sterol metabolic process"/>
    <property type="evidence" value="ECO:0007669"/>
    <property type="project" value="TreeGrafter"/>
</dbReference>
<gene>
    <name evidence="9" type="ORF">UFOPK2579_00467</name>
</gene>
<evidence type="ECO:0000256" key="3">
    <source>
        <dbReference type="ARBA" id="ARBA00022617"/>
    </source>
</evidence>
<dbReference type="GO" id="GO:0005506">
    <property type="term" value="F:iron ion binding"/>
    <property type="evidence" value="ECO:0007669"/>
    <property type="project" value="InterPro"/>
</dbReference>
<sequence length="459" mass="51456">MHLGHVTHATTPATDVRPLPPIQKDARGLPLLGRTFDYAKDPMALFTELWGRYGEVAPINMIGDPVVFLLGPDACEAAFTNRDKAFVNGAAWTEVVGPFFHRGLMLLDFEEHHLHRRIMQQAFTRDRLEGYADRMHPAIAAGLADWQGGTGFQAYWALKTLTLDIAAEIFMGGAEHTAPEEMERINKAFIACVQSASAIIRKPLPFTRWGRGTKGRRILEEFLRGYLPARRATETSDLLSQLCHIESDTGETFSDDDVVNHMIFLMMAAHDTSTITLSTMLELLGKHPEWRERCRAESMALGPTPTLAELDGLVSLDLVMKEALRLRAPVPVVMRQAIKDVVVCGRLIPAETFVIVAPQFGHLMEEYWTDPLTFDPERFSPERREDKSHRFAWEPFGGGVHKCLGLFFAGAEIKAVMHHLLRDWDWSVDPSYVAPMNNHSLPFPSDGQPIDLVRRPAAG</sequence>
<dbReference type="InterPro" id="IPR036396">
    <property type="entry name" value="Cyt_P450_sf"/>
</dbReference>
<dbReference type="InterPro" id="IPR017972">
    <property type="entry name" value="Cyt_P450_CS"/>
</dbReference>
<dbReference type="PANTHER" id="PTHR24286:SF24">
    <property type="entry name" value="LANOSTEROL 14-ALPHA DEMETHYLASE"/>
    <property type="match status" value="1"/>
</dbReference>
<dbReference type="GO" id="GO:0020037">
    <property type="term" value="F:heme binding"/>
    <property type="evidence" value="ECO:0007669"/>
    <property type="project" value="InterPro"/>
</dbReference>
<dbReference type="GO" id="GO:0004497">
    <property type="term" value="F:monooxygenase activity"/>
    <property type="evidence" value="ECO:0007669"/>
    <property type="project" value="UniProtKB-KW"/>
</dbReference>
<dbReference type="PROSITE" id="PS00086">
    <property type="entry name" value="CYTOCHROME_P450"/>
    <property type="match status" value="1"/>
</dbReference>
<keyword evidence="3" id="KW-0349">Heme</keyword>
<accession>A0A6J6P624</accession>
<proteinExistence type="inferred from homology"/>
<evidence type="ECO:0000256" key="4">
    <source>
        <dbReference type="ARBA" id="ARBA00022723"/>
    </source>
</evidence>
<keyword evidence="6" id="KW-0408">Iron</keyword>
<organism evidence="9">
    <name type="scientific">freshwater metagenome</name>
    <dbReference type="NCBI Taxonomy" id="449393"/>
    <lineage>
        <taxon>unclassified sequences</taxon>
        <taxon>metagenomes</taxon>
        <taxon>ecological metagenomes</taxon>
    </lineage>
</organism>
<comment type="cofactor">
    <cofactor evidence="1">
        <name>heme</name>
        <dbReference type="ChEBI" id="CHEBI:30413"/>
    </cofactor>
</comment>
<dbReference type="PANTHER" id="PTHR24286">
    <property type="entry name" value="CYTOCHROME P450 26"/>
    <property type="match status" value="1"/>
</dbReference>
<dbReference type="SUPFAM" id="SSF48264">
    <property type="entry name" value="Cytochrome P450"/>
    <property type="match status" value="1"/>
</dbReference>
<keyword evidence="7" id="KW-0503">Monooxygenase</keyword>
<protein>
    <submittedName>
        <fullName evidence="9">Unannotated protein</fullName>
    </submittedName>
</protein>
<feature type="region of interest" description="Disordered" evidence="8">
    <location>
        <begin position="1"/>
        <end position="20"/>
    </location>
</feature>
<dbReference type="GO" id="GO:0016705">
    <property type="term" value="F:oxidoreductase activity, acting on paired donors, with incorporation or reduction of molecular oxygen"/>
    <property type="evidence" value="ECO:0007669"/>
    <property type="project" value="InterPro"/>
</dbReference>
<evidence type="ECO:0000256" key="6">
    <source>
        <dbReference type="ARBA" id="ARBA00023004"/>
    </source>
</evidence>
<dbReference type="EMBL" id="CAEZXR010000037">
    <property type="protein sequence ID" value="CAB4691988.1"/>
    <property type="molecule type" value="Genomic_DNA"/>
</dbReference>
<dbReference type="CDD" id="cd11045">
    <property type="entry name" value="CYP136-like"/>
    <property type="match status" value="1"/>
</dbReference>
<evidence type="ECO:0000256" key="8">
    <source>
        <dbReference type="SAM" id="MobiDB-lite"/>
    </source>
</evidence>
<evidence type="ECO:0000256" key="5">
    <source>
        <dbReference type="ARBA" id="ARBA00023002"/>
    </source>
</evidence>
<dbReference type="InterPro" id="IPR001128">
    <property type="entry name" value="Cyt_P450"/>
</dbReference>
<evidence type="ECO:0000256" key="2">
    <source>
        <dbReference type="ARBA" id="ARBA00010617"/>
    </source>
</evidence>
<reference evidence="9" key="1">
    <citation type="submission" date="2020-05" db="EMBL/GenBank/DDBJ databases">
        <authorList>
            <person name="Chiriac C."/>
            <person name="Salcher M."/>
            <person name="Ghai R."/>
            <person name="Kavagutti S V."/>
        </authorList>
    </citation>
    <scope>NUCLEOTIDE SEQUENCE</scope>
</reference>
<evidence type="ECO:0000256" key="1">
    <source>
        <dbReference type="ARBA" id="ARBA00001971"/>
    </source>
</evidence>
<dbReference type="Pfam" id="PF00067">
    <property type="entry name" value="p450"/>
    <property type="match status" value="1"/>
</dbReference>
<dbReference type="PRINTS" id="PR00465">
    <property type="entry name" value="EP450IV"/>
</dbReference>
<evidence type="ECO:0000256" key="7">
    <source>
        <dbReference type="ARBA" id="ARBA00023033"/>
    </source>
</evidence>
<keyword evidence="5" id="KW-0560">Oxidoreductase</keyword>
<name>A0A6J6P624_9ZZZZ</name>
<evidence type="ECO:0000313" key="9">
    <source>
        <dbReference type="EMBL" id="CAB4691988.1"/>
    </source>
</evidence>
<dbReference type="Gene3D" id="1.10.630.10">
    <property type="entry name" value="Cytochrome P450"/>
    <property type="match status" value="1"/>
</dbReference>
<comment type="similarity">
    <text evidence="2">Belongs to the cytochrome P450 family.</text>
</comment>